<dbReference type="InterPro" id="IPR052796">
    <property type="entry name" value="Nod_factor_sulfotransferase"/>
</dbReference>
<sequence>MCNSSMFMHILRIQIIYIVKKMREYVEFQVIKTSHHNNIIDHPPIIYLHYPKPKPFNNRNHMHLFVIMSMQRSGSGWFESLLNNHMNIRLNDEIFGPKNRRQNLSSNFNTLDRVYSMGLITYSSQNSCSAAINFKWMLHQVTFEVRIYHYLLMGISVIFFQRRNMLNILVSILANSFDKHVKLLNDMHVSHVHSPEEVYNPFMFSVRHLIIIKPGTIMDESVAIFLNKS</sequence>
<proteinExistence type="predicted"/>
<accession>A0A9R1XW99</accession>
<protein>
    <recommendedName>
        <fullName evidence="3">Sulfotransferase</fullName>
    </recommendedName>
</protein>
<name>A0A9R1XW99_LACSA</name>
<evidence type="ECO:0008006" key="3">
    <source>
        <dbReference type="Google" id="ProtNLM"/>
    </source>
</evidence>
<dbReference type="AlphaFoldDB" id="A0A9R1XW99"/>
<evidence type="ECO:0000313" key="1">
    <source>
        <dbReference type="EMBL" id="KAJ0224059.1"/>
    </source>
</evidence>
<gene>
    <name evidence="1" type="ORF">LSAT_V11C200100500</name>
</gene>
<dbReference type="SUPFAM" id="SSF52540">
    <property type="entry name" value="P-loop containing nucleoside triphosphate hydrolases"/>
    <property type="match status" value="1"/>
</dbReference>
<dbReference type="PANTHER" id="PTHR32175">
    <property type="entry name" value="PROTEIN, PUTATIVE, EXPRESSED-RELATED"/>
    <property type="match status" value="1"/>
</dbReference>
<comment type="caution">
    <text evidence="1">The sequence shown here is derived from an EMBL/GenBank/DDBJ whole genome shotgun (WGS) entry which is preliminary data.</text>
</comment>
<dbReference type="PANTHER" id="PTHR32175:SF23">
    <property type="entry name" value="SULFOTRANSFERASE"/>
    <property type="match status" value="1"/>
</dbReference>
<dbReference type="EMBL" id="NBSK02000002">
    <property type="protein sequence ID" value="KAJ0224059.1"/>
    <property type="molecule type" value="Genomic_DNA"/>
</dbReference>
<dbReference type="InterPro" id="IPR027417">
    <property type="entry name" value="P-loop_NTPase"/>
</dbReference>
<organism evidence="1 2">
    <name type="scientific">Lactuca sativa</name>
    <name type="common">Garden lettuce</name>
    <dbReference type="NCBI Taxonomy" id="4236"/>
    <lineage>
        <taxon>Eukaryota</taxon>
        <taxon>Viridiplantae</taxon>
        <taxon>Streptophyta</taxon>
        <taxon>Embryophyta</taxon>
        <taxon>Tracheophyta</taxon>
        <taxon>Spermatophyta</taxon>
        <taxon>Magnoliopsida</taxon>
        <taxon>eudicotyledons</taxon>
        <taxon>Gunneridae</taxon>
        <taxon>Pentapetalae</taxon>
        <taxon>asterids</taxon>
        <taxon>campanulids</taxon>
        <taxon>Asterales</taxon>
        <taxon>Asteraceae</taxon>
        <taxon>Cichorioideae</taxon>
        <taxon>Cichorieae</taxon>
        <taxon>Lactucinae</taxon>
        <taxon>Lactuca</taxon>
    </lineage>
</organism>
<keyword evidence="2" id="KW-1185">Reference proteome</keyword>
<evidence type="ECO:0000313" key="2">
    <source>
        <dbReference type="Proteomes" id="UP000235145"/>
    </source>
</evidence>
<reference evidence="1 2" key="1">
    <citation type="journal article" date="2017" name="Nat. Commun.">
        <title>Genome assembly with in vitro proximity ligation data and whole-genome triplication in lettuce.</title>
        <authorList>
            <person name="Reyes-Chin-Wo S."/>
            <person name="Wang Z."/>
            <person name="Yang X."/>
            <person name="Kozik A."/>
            <person name="Arikit S."/>
            <person name="Song C."/>
            <person name="Xia L."/>
            <person name="Froenicke L."/>
            <person name="Lavelle D.O."/>
            <person name="Truco M.J."/>
            <person name="Xia R."/>
            <person name="Zhu S."/>
            <person name="Xu C."/>
            <person name="Xu H."/>
            <person name="Xu X."/>
            <person name="Cox K."/>
            <person name="Korf I."/>
            <person name="Meyers B.C."/>
            <person name="Michelmore R.W."/>
        </authorList>
    </citation>
    <scope>NUCLEOTIDE SEQUENCE [LARGE SCALE GENOMIC DNA]</scope>
    <source>
        <strain evidence="2">cv. Salinas</strain>
        <tissue evidence="1">Seedlings</tissue>
    </source>
</reference>
<dbReference type="Gene3D" id="3.40.50.300">
    <property type="entry name" value="P-loop containing nucleotide triphosphate hydrolases"/>
    <property type="match status" value="1"/>
</dbReference>
<dbReference type="Proteomes" id="UP000235145">
    <property type="component" value="Unassembled WGS sequence"/>
</dbReference>